<organism evidence="2 3">
    <name type="scientific">Bacteroides thetaiotaomicron</name>
    <dbReference type="NCBI Taxonomy" id="818"/>
    <lineage>
        <taxon>Bacteria</taxon>
        <taxon>Pseudomonadati</taxon>
        <taxon>Bacteroidota</taxon>
        <taxon>Bacteroidia</taxon>
        <taxon>Bacteroidales</taxon>
        <taxon>Bacteroidaceae</taxon>
        <taxon>Bacteroides</taxon>
    </lineage>
</organism>
<evidence type="ECO:0000313" key="3">
    <source>
        <dbReference type="Proteomes" id="UP001217776"/>
    </source>
</evidence>
<proteinExistence type="predicted"/>
<protein>
    <recommendedName>
        <fullName evidence="4">Outer membrane protein beta-barrel domain-containing protein</fullName>
    </recommendedName>
</protein>
<feature type="signal peptide" evidence="1">
    <location>
        <begin position="1"/>
        <end position="18"/>
    </location>
</feature>
<dbReference type="EMBL" id="JAQNVG010000025">
    <property type="protein sequence ID" value="MDC2237125.1"/>
    <property type="molecule type" value="Genomic_DNA"/>
</dbReference>
<reference evidence="2" key="1">
    <citation type="submission" date="2022-10" db="EMBL/GenBank/DDBJ databases">
        <title>Human gut microbiome strain richness.</title>
        <authorList>
            <person name="Chen-Liaw A."/>
        </authorList>
    </citation>
    <scope>NUCLEOTIDE SEQUENCE</scope>
    <source>
        <strain evidence="2">1001283st1_A3_1001283B150304_161114</strain>
    </source>
</reference>
<accession>A0AAP3WH97</accession>
<sequence length="177" mass="19294">MRSIIVTLLLFCILAANAQNNRLWGGVEVGYGYSLAEKKDVHGISYPKNNSFSSIQAVLGYYVVEKLSVGAGIGLNGYSNPGLNILPLFLNLRFHPFQNKQIVFSGDLGYALLSNEDNMEAGFLTSISVGYQVCKVKKIGIIPAVGYNFCQYSVKAASGINHNDNRSSVFLKLGIVY</sequence>
<comment type="caution">
    <text evidence="2">The sequence shown here is derived from an EMBL/GenBank/DDBJ whole genome shotgun (WGS) entry which is preliminary data.</text>
</comment>
<feature type="chain" id="PRO_5043052184" description="Outer membrane protein beta-barrel domain-containing protein" evidence="1">
    <location>
        <begin position="19"/>
        <end position="177"/>
    </location>
</feature>
<dbReference type="RefSeq" id="WP_195601231.1">
    <property type="nucleotide sequence ID" value="NZ_CP103075.1"/>
</dbReference>
<evidence type="ECO:0000256" key="1">
    <source>
        <dbReference type="SAM" id="SignalP"/>
    </source>
</evidence>
<evidence type="ECO:0000313" key="2">
    <source>
        <dbReference type="EMBL" id="MDC2237125.1"/>
    </source>
</evidence>
<evidence type="ECO:0008006" key="4">
    <source>
        <dbReference type="Google" id="ProtNLM"/>
    </source>
</evidence>
<keyword evidence="1" id="KW-0732">Signal</keyword>
<gene>
    <name evidence="2" type="ORF">PO127_15385</name>
</gene>
<dbReference type="AlphaFoldDB" id="A0AAP3WH97"/>
<dbReference type="Proteomes" id="UP001217776">
    <property type="component" value="Unassembled WGS sequence"/>
</dbReference>
<name>A0AAP3WH97_BACT4</name>